<dbReference type="KEGG" id="hcu:MUN79_21655"/>
<protein>
    <submittedName>
        <fullName evidence="1">Uncharacterized protein</fullName>
    </submittedName>
</protein>
<evidence type="ECO:0000313" key="2">
    <source>
        <dbReference type="Proteomes" id="UP000831796"/>
    </source>
</evidence>
<dbReference type="AlphaFoldDB" id="A0A8T9Q2P0"/>
<dbReference type="EMBL" id="CP095046">
    <property type="protein sequence ID" value="UOQ71232.1"/>
    <property type="molecule type" value="Genomic_DNA"/>
</dbReference>
<name>A0A8T9Q2P0_9BACT</name>
<organism evidence="1 2">
    <name type="scientific">Hymenobacter cellulosilyticus</name>
    <dbReference type="NCBI Taxonomy" id="2932248"/>
    <lineage>
        <taxon>Bacteria</taxon>
        <taxon>Pseudomonadati</taxon>
        <taxon>Bacteroidota</taxon>
        <taxon>Cytophagia</taxon>
        <taxon>Cytophagales</taxon>
        <taxon>Hymenobacteraceae</taxon>
        <taxon>Hymenobacter</taxon>
    </lineage>
</organism>
<keyword evidence="2" id="KW-1185">Reference proteome</keyword>
<accession>A0A8T9Q2P0</accession>
<dbReference type="Proteomes" id="UP000831796">
    <property type="component" value="Chromosome"/>
</dbReference>
<sequence length="112" mass="12801">MLIPLDNKSLPIQETIRQLVGIFSDNYFDIVDHWTDDPEAIGIAHPDNHGILVYISTADLQQGYYVELEAPSYQQEFPYWNKGSYSSSNMNAVAAIVFMHFNMNYISHSAQK</sequence>
<gene>
    <name evidence="1" type="ORF">MUN79_21655</name>
</gene>
<reference evidence="1" key="1">
    <citation type="submission" date="2022-04" db="EMBL/GenBank/DDBJ databases">
        <title>Hymenobacter sp. isolated from the air.</title>
        <authorList>
            <person name="Won M."/>
            <person name="Lee C.-M."/>
            <person name="Woen H.-Y."/>
            <person name="Kwon S.-W."/>
        </authorList>
    </citation>
    <scope>NUCLEOTIDE SEQUENCE</scope>
    <source>
        <strain evidence="1">5116S-3</strain>
    </source>
</reference>
<evidence type="ECO:0000313" key="1">
    <source>
        <dbReference type="EMBL" id="UOQ71232.1"/>
    </source>
</evidence>
<dbReference type="RefSeq" id="WP_244674640.1">
    <property type="nucleotide sequence ID" value="NZ_CP095046.1"/>
</dbReference>
<proteinExistence type="predicted"/>